<proteinExistence type="predicted"/>
<feature type="region of interest" description="Disordered" evidence="1">
    <location>
        <begin position="1"/>
        <end position="24"/>
    </location>
</feature>
<sequence>MHDKTRVPQLSSQAPNENPLEIYPAGDIRPAEAKEITLTAFPSMCLTSMAIKLEHISRRSKVPTGRRATAIQQQPDNRGKTTEPPSSSWTAEVPPSSNWTAVAPPSRSNPVTEEQPGLTEERQQRLHARHHLQGADSSRSTSHRNA</sequence>
<evidence type="ECO:0000313" key="3">
    <source>
        <dbReference type="Proteomes" id="UP000078540"/>
    </source>
</evidence>
<gene>
    <name evidence="2" type="ORF">ALC53_06202</name>
</gene>
<name>A0A195BGM6_9HYME</name>
<dbReference type="EMBL" id="KQ976491">
    <property type="protein sequence ID" value="KYM83303.1"/>
    <property type="molecule type" value="Genomic_DNA"/>
</dbReference>
<feature type="compositionally biased region" description="Polar residues" evidence="1">
    <location>
        <begin position="83"/>
        <end position="112"/>
    </location>
</feature>
<keyword evidence="3" id="KW-1185">Reference proteome</keyword>
<dbReference type="Proteomes" id="UP000078540">
    <property type="component" value="Unassembled WGS sequence"/>
</dbReference>
<evidence type="ECO:0000256" key="1">
    <source>
        <dbReference type="SAM" id="MobiDB-lite"/>
    </source>
</evidence>
<feature type="region of interest" description="Disordered" evidence="1">
    <location>
        <begin position="56"/>
        <end position="146"/>
    </location>
</feature>
<evidence type="ECO:0000313" key="2">
    <source>
        <dbReference type="EMBL" id="KYM83303.1"/>
    </source>
</evidence>
<dbReference type="AlphaFoldDB" id="A0A195BGM6"/>
<organism evidence="2 3">
    <name type="scientific">Atta colombica</name>
    <dbReference type="NCBI Taxonomy" id="520822"/>
    <lineage>
        <taxon>Eukaryota</taxon>
        <taxon>Metazoa</taxon>
        <taxon>Ecdysozoa</taxon>
        <taxon>Arthropoda</taxon>
        <taxon>Hexapoda</taxon>
        <taxon>Insecta</taxon>
        <taxon>Pterygota</taxon>
        <taxon>Neoptera</taxon>
        <taxon>Endopterygota</taxon>
        <taxon>Hymenoptera</taxon>
        <taxon>Apocrita</taxon>
        <taxon>Aculeata</taxon>
        <taxon>Formicoidea</taxon>
        <taxon>Formicidae</taxon>
        <taxon>Myrmicinae</taxon>
        <taxon>Atta</taxon>
    </lineage>
</organism>
<protein>
    <submittedName>
        <fullName evidence="2">Uncharacterized protein</fullName>
    </submittedName>
</protein>
<accession>A0A195BGM6</accession>
<reference evidence="2 3" key="1">
    <citation type="submission" date="2015-09" db="EMBL/GenBank/DDBJ databases">
        <title>Atta colombica WGS genome.</title>
        <authorList>
            <person name="Nygaard S."/>
            <person name="Hu H."/>
            <person name="Boomsma J."/>
            <person name="Zhang G."/>
        </authorList>
    </citation>
    <scope>NUCLEOTIDE SEQUENCE [LARGE SCALE GENOMIC DNA]</scope>
    <source>
        <strain evidence="2">Treedump-2</strain>
        <tissue evidence="2">Whole body</tissue>
    </source>
</reference>